<dbReference type="Pfam" id="PF01545">
    <property type="entry name" value="Cation_efflux"/>
    <property type="match status" value="1"/>
</dbReference>
<evidence type="ECO:0000313" key="11">
    <source>
        <dbReference type="EMBL" id="MFD1882946.1"/>
    </source>
</evidence>
<evidence type="ECO:0000256" key="6">
    <source>
        <dbReference type="ARBA" id="ARBA00022989"/>
    </source>
</evidence>
<dbReference type="InterPro" id="IPR050291">
    <property type="entry name" value="CDF_Transporter"/>
</dbReference>
<dbReference type="Gene3D" id="1.20.1510.10">
    <property type="entry name" value="Cation efflux protein transmembrane domain"/>
    <property type="match status" value="1"/>
</dbReference>
<dbReference type="RefSeq" id="WP_379143888.1">
    <property type="nucleotide sequence ID" value="NZ_JBHUEN010000043.1"/>
</dbReference>
<evidence type="ECO:0000259" key="9">
    <source>
        <dbReference type="Pfam" id="PF01545"/>
    </source>
</evidence>
<evidence type="ECO:0000313" key="12">
    <source>
        <dbReference type="Proteomes" id="UP001597213"/>
    </source>
</evidence>
<feature type="transmembrane region" description="Helical" evidence="8">
    <location>
        <begin position="89"/>
        <end position="112"/>
    </location>
</feature>
<feature type="transmembrane region" description="Helical" evidence="8">
    <location>
        <begin position="124"/>
        <end position="142"/>
    </location>
</feature>
<dbReference type="Gene3D" id="3.30.70.1350">
    <property type="entry name" value="Cation efflux protein, cytoplasmic domain"/>
    <property type="match status" value="1"/>
</dbReference>
<evidence type="ECO:0000256" key="4">
    <source>
        <dbReference type="ARBA" id="ARBA00022475"/>
    </source>
</evidence>
<evidence type="ECO:0000256" key="2">
    <source>
        <dbReference type="ARBA" id="ARBA00008114"/>
    </source>
</evidence>
<dbReference type="PANTHER" id="PTHR43840:SF41">
    <property type="entry name" value="CATION-EFFLUX PUMP FIEF"/>
    <property type="match status" value="1"/>
</dbReference>
<dbReference type="InterPro" id="IPR027470">
    <property type="entry name" value="Cation_efflux_CTD"/>
</dbReference>
<keyword evidence="7 8" id="KW-0472">Membrane</keyword>
<dbReference type="SUPFAM" id="SSF160240">
    <property type="entry name" value="Cation efflux protein cytoplasmic domain-like"/>
    <property type="match status" value="1"/>
</dbReference>
<evidence type="ECO:0000256" key="3">
    <source>
        <dbReference type="ARBA" id="ARBA00022448"/>
    </source>
</evidence>
<proteinExistence type="inferred from homology"/>
<keyword evidence="4" id="KW-1003">Cell membrane</keyword>
<evidence type="ECO:0000256" key="7">
    <source>
        <dbReference type="ARBA" id="ARBA00023136"/>
    </source>
</evidence>
<dbReference type="InterPro" id="IPR002524">
    <property type="entry name" value="Cation_efflux"/>
</dbReference>
<evidence type="ECO:0000256" key="8">
    <source>
        <dbReference type="SAM" id="Phobius"/>
    </source>
</evidence>
<name>A0ABW4R9Y8_9RHOB</name>
<keyword evidence="5 8" id="KW-0812">Transmembrane</keyword>
<dbReference type="PANTHER" id="PTHR43840">
    <property type="entry name" value="MITOCHONDRIAL METAL TRANSPORTER 1-RELATED"/>
    <property type="match status" value="1"/>
</dbReference>
<dbReference type="SUPFAM" id="SSF161111">
    <property type="entry name" value="Cation efflux protein transmembrane domain-like"/>
    <property type="match status" value="1"/>
</dbReference>
<dbReference type="Pfam" id="PF16916">
    <property type="entry name" value="ZT_dimer"/>
    <property type="match status" value="1"/>
</dbReference>
<feature type="domain" description="Cation efflux protein transmembrane" evidence="9">
    <location>
        <begin position="22"/>
        <end position="204"/>
    </location>
</feature>
<evidence type="ECO:0000259" key="10">
    <source>
        <dbReference type="Pfam" id="PF16916"/>
    </source>
</evidence>
<dbReference type="InterPro" id="IPR058533">
    <property type="entry name" value="Cation_efflux_TM"/>
</dbReference>
<keyword evidence="12" id="KW-1185">Reference proteome</keyword>
<accession>A0ABW4R9Y8</accession>
<evidence type="ECO:0000256" key="1">
    <source>
        <dbReference type="ARBA" id="ARBA00004141"/>
    </source>
</evidence>
<evidence type="ECO:0000256" key="5">
    <source>
        <dbReference type="ARBA" id="ARBA00022692"/>
    </source>
</evidence>
<comment type="similarity">
    <text evidence="2">Belongs to the cation diffusion facilitator (CDF) transporter (TC 2.A.4) family.</text>
</comment>
<comment type="subcellular location">
    <subcellularLocation>
        <location evidence="1">Membrane</location>
        <topology evidence="1">Multi-pass membrane protein</topology>
    </subcellularLocation>
</comment>
<organism evidence="11 12">
    <name type="scientific">Paracoccus pacificus</name>
    <dbReference type="NCBI Taxonomy" id="1463598"/>
    <lineage>
        <taxon>Bacteria</taxon>
        <taxon>Pseudomonadati</taxon>
        <taxon>Pseudomonadota</taxon>
        <taxon>Alphaproteobacteria</taxon>
        <taxon>Rhodobacterales</taxon>
        <taxon>Paracoccaceae</taxon>
        <taxon>Paracoccus</taxon>
    </lineage>
</organism>
<dbReference type="Proteomes" id="UP001597213">
    <property type="component" value="Unassembled WGS sequence"/>
</dbReference>
<keyword evidence="6 8" id="KW-1133">Transmembrane helix</keyword>
<feature type="domain" description="Cation efflux protein cytoplasmic" evidence="10">
    <location>
        <begin position="220"/>
        <end position="292"/>
    </location>
</feature>
<protein>
    <submittedName>
        <fullName evidence="11">Cation diffusion facilitator family transporter</fullName>
    </submittedName>
</protein>
<dbReference type="NCBIfam" id="TIGR01297">
    <property type="entry name" value="CDF"/>
    <property type="match status" value="1"/>
</dbReference>
<sequence>MNAAHSSPKPDIRLAVSAGIGSLSVAVLLTGMKVWALWQTGSLAVATSLADSALDLLMSAAALAAIIYAAKPEDDEHSFGHHAVEDLAVLAQSLLVLGSAGVIAWLSIGRLMSSTPPTLANETAGSAAMLLSMLITFCLVAWQSHVVRKTGNQVVAADRLHYLSDLLPSMGAILALQLSQRLGWTHADAVIGLIAAAYMIRSAAQQGGSAWNALMDHQADPEVIATVTRLADSWPGVLGWHDLQTRRSGSRNFIHLHVELDGTQPLKTAHDIGAGLRAAILRELPDSYVIIHKDVWQDHDHTSGEARNSVDR</sequence>
<dbReference type="InterPro" id="IPR036837">
    <property type="entry name" value="Cation_efflux_CTD_sf"/>
</dbReference>
<gene>
    <name evidence="11" type="ORF">ACFSCT_14585</name>
</gene>
<keyword evidence="3" id="KW-0813">Transport</keyword>
<dbReference type="EMBL" id="JBHUEN010000043">
    <property type="protein sequence ID" value="MFD1882946.1"/>
    <property type="molecule type" value="Genomic_DNA"/>
</dbReference>
<comment type="caution">
    <text evidence="11">The sequence shown here is derived from an EMBL/GenBank/DDBJ whole genome shotgun (WGS) entry which is preliminary data.</text>
</comment>
<dbReference type="InterPro" id="IPR027469">
    <property type="entry name" value="Cation_efflux_TMD_sf"/>
</dbReference>
<reference evidence="12" key="1">
    <citation type="journal article" date="2019" name="Int. J. Syst. Evol. Microbiol.">
        <title>The Global Catalogue of Microorganisms (GCM) 10K type strain sequencing project: providing services to taxonomists for standard genome sequencing and annotation.</title>
        <authorList>
            <consortium name="The Broad Institute Genomics Platform"/>
            <consortium name="The Broad Institute Genome Sequencing Center for Infectious Disease"/>
            <person name="Wu L."/>
            <person name="Ma J."/>
        </authorList>
    </citation>
    <scope>NUCLEOTIDE SEQUENCE [LARGE SCALE GENOMIC DNA]</scope>
    <source>
        <strain evidence="12">CCUG 56029</strain>
    </source>
</reference>
<feature type="transmembrane region" description="Helical" evidence="8">
    <location>
        <begin position="12"/>
        <end position="31"/>
    </location>
</feature>